<sequence>MASLLCVVLCRISSSLDGKSSAALHLSSLLSLLIWMASATPLAFGEWCYGVAVDFALATLYYAEYNNSSRGSNISNRVTWPGYHVIDATDAVKFTVLELIVGDAWLPHTGVPYTGGPII</sequence>
<feature type="domain" description="Pectinesterase catalytic" evidence="4">
    <location>
        <begin position="53"/>
        <end position="103"/>
    </location>
</feature>
<dbReference type="InterPro" id="IPR012334">
    <property type="entry name" value="Pectin_lyas_fold"/>
</dbReference>
<proteinExistence type="predicted"/>
<dbReference type="GO" id="GO:0030599">
    <property type="term" value="F:pectinesterase activity"/>
    <property type="evidence" value="ECO:0007669"/>
    <property type="project" value="InterPro"/>
</dbReference>
<dbReference type="InterPro" id="IPR011050">
    <property type="entry name" value="Pectin_lyase_fold/virulence"/>
</dbReference>
<dbReference type="AlphaFoldDB" id="A0A835M2W0"/>
<dbReference type="Gene3D" id="2.160.20.10">
    <property type="entry name" value="Single-stranded right-handed beta-helix, Pectin lyase-like"/>
    <property type="match status" value="1"/>
</dbReference>
<gene>
    <name evidence="5" type="ORF">IFM89_010858</name>
</gene>
<dbReference type="Proteomes" id="UP000631114">
    <property type="component" value="Unassembled WGS sequence"/>
</dbReference>
<dbReference type="SUPFAM" id="SSF51126">
    <property type="entry name" value="Pectin lyase-like"/>
    <property type="match status" value="1"/>
</dbReference>
<comment type="pathway">
    <text evidence="1">Glycan metabolism; pectin degradation; 2-dehydro-3-deoxy-D-gluconate from pectin: step 1/5.</text>
</comment>
<accession>A0A835M2W0</accession>
<dbReference type="OrthoDB" id="2019149at2759"/>
<dbReference type="Pfam" id="PF01095">
    <property type="entry name" value="Pectinesterase"/>
    <property type="match status" value="1"/>
</dbReference>
<evidence type="ECO:0000256" key="1">
    <source>
        <dbReference type="ARBA" id="ARBA00005184"/>
    </source>
</evidence>
<name>A0A835M2W0_9MAGN</name>
<comment type="caution">
    <text evidence="5">The sequence shown here is derived from an EMBL/GenBank/DDBJ whole genome shotgun (WGS) entry which is preliminary data.</text>
</comment>
<dbReference type="UniPathway" id="UPA00545">
    <property type="reaction ID" value="UER00823"/>
</dbReference>
<organism evidence="5 6">
    <name type="scientific">Coptis chinensis</name>
    <dbReference type="NCBI Taxonomy" id="261450"/>
    <lineage>
        <taxon>Eukaryota</taxon>
        <taxon>Viridiplantae</taxon>
        <taxon>Streptophyta</taxon>
        <taxon>Embryophyta</taxon>
        <taxon>Tracheophyta</taxon>
        <taxon>Spermatophyta</taxon>
        <taxon>Magnoliopsida</taxon>
        <taxon>Ranunculales</taxon>
        <taxon>Ranunculaceae</taxon>
        <taxon>Coptidoideae</taxon>
        <taxon>Coptis</taxon>
    </lineage>
</organism>
<dbReference type="GO" id="GO:0045490">
    <property type="term" value="P:pectin catabolic process"/>
    <property type="evidence" value="ECO:0007669"/>
    <property type="project" value="UniProtKB-UniPathway"/>
</dbReference>
<evidence type="ECO:0000313" key="6">
    <source>
        <dbReference type="Proteomes" id="UP000631114"/>
    </source>
</evidence>
<evidence type="ECO:0000256" key="2">
    <source>
        <dbReference type="ARBA" id="ARBA00022801"/>
    </source>
</evidence>
<protein>
    <recommendedName>
        <fullName evidence="4">Pectinesterase catalytic domain-containing protein</fullName>
    </recommendedName>
</protein>
<reference evidence="5 6" key="1">
    <citation type="submission" date="2020-10" db="EMBL/GenBank/DDBJ databases">
        <title>The Coptis chinensis genome and diversification of protoberbering-type alkaloids.</title>
        <authorList>
            <person name="Wang B."/>
            <person name="Shu S."/>
            <person name="Song C."/>
            <person name="Liu Y."/>
        </authorList>
    </citation>
    <scope>NUCLEOTIDE SEQUENCE [LARGE SCALE GENOMIC DNA]</scope>
    <source>
        <strain evidence="5">HL-2020</strain>
        <tissue evidence="5">Leaf</tissue>
    </source>
</reference>
<dbReference type="PANTHER" id="PTHR31707">
    <property type="entry name" value="PECTINESTERASE"/>
    <property type="match status" value="1"/>
</dbReference>
<evidence type="ECO:0000259" key="4">
    <source>
        <dbReference type="Pfam" id="PF01095"/>
    </source>
</evidence>
<keyword evidence="3" id="KW-0063">Aspartyl esterase</keyword>
<dbReference type="GO" id="GO:0042545">
    <property type="term" value="P:cell wall modification"/>
    <property type="evidence" value="ECO:0007669"/>
    <property type="project" value="InterPro"/>
</dbReference>
<dbReference type="EMBL" id="JADFTS010000004">
    <property type="protein sequence ID" value="KAF9608726.1"/>
    <property type="molecule type" value="Genomic_DNA"/>
</dbReference>
<evidence type="ECO:0000313" key="5">
    <source>
        <dbReference type="EMBL" id="KAF9608726.1"/>
    </source>
</evidence>
<dbReference type="InterPro" id="IPR000070">
    <property type="entry name" value="Pectinesterase_cat"/>
</dbReference>
<keyword evidence="2" id="KW-0378">Hydrolase</keyword>
<evidence type="ECO:0000256" key="3">
    <source>
        <dbReference type="ARBA" id="ARBA00023085"/>
    </source>
</evidence>
<keyword evidence="6" id="KW-1185">Reference proteome</keyword>